<gene>
    <name evidence="1" type="ORF">ACK4CT_35150</name>
</gene>
<accession>A0ABW9LK81</accession>
<reference evidence="1 2" key="1">
    <citation type="submission" date="2024-12" db="EMBL/GenBank/DDBJ databases">
        <title>The coexistence of Mycolicibacterium septicum and Mycolicibacterium nivoides in clinical samples.</title>
        <authorList>
            <person name="Wang C."/>
            <person name="Feng Y."/>
            <person name="Zong Z."/>
        </authorList>
    </citation>
    <scope>NUCLEOTIDE SEQUENCE [LARGE SCALE GENOMIC DNA]</scope>
    <source>
        <strain evidence="1 2">120309</strain>
    </source>
</reference>
<comment type="caution">
    <text evidence="1">The sequence shown here is derived from an EMBL/GenBank/DDBJ whole genome shotgun (WGS) entry which is preliminary data.</text>
</comment>
<dbReference type="EMBL" id="JBKBDD010000023">
    <property type="protein sequence ID" value="MFN6548414.1"/>
    <property type="molecule type" value="Genomic_DNA"/>
</dbReference>
<protein>
    <submittedName>
        <fullName evidence="1">Uncharacterized protein</fullName>
    </submittedName>
</protein>
<sequence length="150" mass="16333">MNNVLYRGFSIAQLPAVLETGLDVAPQSPFFATTSSRYGWRYPSTRDIAAMMVIDGSQAQQSFVYANSTAPDKATYPHEYEYSVDGIRVHSRFDHMDGRGPHAFSDESSYGYWIPGDAHAALVAVVLGGPHAHVLRILEACAPTGLELVG</sequence>
<keyword evidence="2" id="KW-1185">Reference proteome</keyword>
<name>A0ABW9LK81_9MYCO</name>
<dbReference type="RefSeq" id="WP_409545937.1">
    <property type="nucleotide sequence ID" value="NZ_JBKBDD010000023.1"/>
</dbReference>
<organism evidence="1 2">
    <name type="scientific">Mycolicibacterium nivoides</name>
    <dbReference type="NCBI Taxonomy" id="2487344"/>
    <lineage>
        <taxon>Bacteria</taxon>
        <taxon>Bacillati</taxon>
        <taxon>Actinomycetota</taxon>
        <taxon>Actinomycetes</taxon>
        <taxon>Mycobacteriales</taxon>
        <taxon>Mycobacteriaceae</taxon>
        <taxon>Mycolicibacterium</taxon>
    </lineage>
</organism>
<proteinExistence type="predicted"/>
<dbReference type="Proteomes" id="UP001635816">
    <property type="component" value="Unassembled WGS sequence"/>
</dbReference>
<evidence type="ECO:0000313" key="1">
    <source>
        <dbReference type="EMBL" id="MFN6548414.1"/>
    </source>
</evidence>
<evidence type="ECO:0000313" key="2">
    <source>
        <dbReference type="Proteomes" id="UP001635816"/>
    </source>
</evidence>